<organism evidence="3 4">
    <name type="scientific">Hermanssonia centrifuga</name>
    <dbReference type="NCBI Taxonomy" id="98765"/>
    <lineage>
        <taxon>Eukaryota</taxon>
        <taxon>Fungi</taxon>
        <taxon>Dikarya</taxon>
        <taxon>Basidiomycota</taxon>
        <taxon>Agaricomycotina</taxon>
        <taxon>Agaricomycetes</taxon>
        <taxon>Polyporales</taxon>
        <taxon>Meruliaceae</taxon>
        <taxon>Hermanssonia</taxon>
    </lineage>
</organism>
<dbReference type="AlphaFoldDB" id="A0A2R6NJD6"/>
<feature type="region of interest" description="Disordered" evidence="1">
    <location>
        <begin position="667"/>
        <end position="732"/>
    </location>
</feature>
<dbReference type="GO" id="GO:0005524">
    <property type="term" value="F:ATP binding"/>
    <property type="evidence" value="ECO:0007669"/>
    <property type="project" value="InterPro"/>
</dbReference>
<dbReference type="InterPro" id="IPR011009">
    <property type="entry name" value="Kinase-like_dom_sf"/>
</dbReference>
<evidence type="ECO:0000259" key="2">
    <source>
        <dbReference type="PROSITE" id="PS50011"/>
    </source>
</evidence>
<dbReference type="OrthoDB" id="3271139at2759"/>
<evidence type="ECO:0000256" key="1">
    <source>
        <dbReference type="SAM" id="MobiDB-lite"/>
    </source>
</evidence>
<feature type="compositionally biased region" description="Pro residues" evidence="1">
    <location>
        <begin position="508"/>
        <end position="521"/>
    </location>
</feature>
<gene>
    <name evidence="3" type="ORF">PHLCEN_2v11641</name>
</gene>
<protein>
    <recommendedName>
        <fullName evidence="2">Protein kinase domain-containing protein</fullName>
    </recommendedName>
</protein>
<proteinExistence type="predicted"/>
<feature type="compositionally biased region" description="Basic and acidic residues" evidence="1">
    <location>
        <begin position="680"/>
        <end position="691"/>
    </location>
</feature>
<feature type="domain" description="Protein kinase" evidence="2">
    <location>
        <begin position="272"/>
        <end position="619"/>
    </location>
</feature>
<dbReference type="Gene3D" id="1.10.510.10">
    <property type="entry name" value="Transferase(Phosphotransferase) domain 1"/>
    <property type="match status" value="1"/>
</dbReference>
<keyword evidence="4" id="KW-1185">Reference proteome</keyword>
<dbReference type="PROSITE" id="PS50011">
    <property type="entry name" value="PROTEIN_KINASE_DOM"/>
    <property type="match status" value="1"/>
</dbReference>
<comment type="caution">
    <text evidence="3">The sequence shown here is derived from an EMBL/GenBank/DDBJ whole genome shotgun (WGS) entry which is preliminary data.</text>
</comment>
<feature type="region of interest" description="Disordered" evidence="1">
    <location>
        <begin position="480"/>
        <end position="521"/>
    </location>
</feature>
<dbReference type="SMART" id="SM00220">
    <property type="entry name" value="S_TKc"/>
    <property type="match status" value="1"/>
</dbReference>
<feature type="compositionally biased region" description="Low complexity" evidence="1">
    <location>
        <begin position="491"/>
        <end position="507"/>
    </location>
</feature>
<dbReference type="PANTHER" id="PTHR38248">
    <property type="entry name" value="FUNK1 6"/>
    <property type="match status" value="1"/>
</dbReference>
<name>A0A2R6NJD6_9APHY</name>
<dbReference type="Proteomes" id="UP000186601">
    <property type="component" value="Unassembled WGS sequence"/>
</dbReference>
<evidence type="ECO:0000313" key="4">
    <source>
        <dbReference type="Proteomes" id="UP000186601"/>
    </source>
</evidence>
<evidence type="ECO:0000313" key="3">
    <source>
        <dbReference type="EMBL" id="PSR72490.1"/>
    </source>
</evidence>
<dbReference type="STRING" id="98765.A0A2R6NJD6"/>
<dbReference type="InterPro" id="IPR040976">
    <property type="entry name" value="Pkinase_fungal"/>
</dbReference>
<reference evidence="3 4" key="1">
    <citation type="submission" date="2018-02" db="EMBL/GenBank/DDBJ databases">
        <title>Genome sequence of the basidiomycete white-rot fungus Phlebia centrifuga.</title>
        <authorList>
            <person name="Granchi Z."/>
            <person name="Peng M."/>
            <person name="de Vries R.P."/>
            <person name="Hilden K."/>
            <person name="Makela M.R."/>
            <person name="Grigoriev I."/>
            <person name="Riley R."/>
        </authorList>
    </citation>
    <scope>NUCLEOTIDE SEQUENCE [LARGE SCALE GENOMIC DNA]</scope>
    <source>
        <strain evidence="3 4">FBCC195</strain>
    </source>
</reference>
<dbReference type="Pfam" id="PF17667">
    <property type="entry name" value="Pkinase_fungal"/>
    <property type="match status" value="2"/>
</dbReference>
<dbReference type="PANTHER" id="PTHR38248:SF2">
    <property type="entry name" value="FUNK1 11"/>
    <property type="match status" value="1"/>
</dbReference>
<dbReference type="InterPro" id="IPR000719">
    <property type="entry name" value="Prot_kinase_dom"/>
</dbReference>
<accession>A0A2R6NJD6</accession>
<sequence length="732" mass="83695">MIVSTAKSRSVDERLLQRTPMGDCIHLPVDYFLDHVLPPLPSQVDPREMIDTLKTRGHKSRRAITSQNRWRGFARNPAESLRDESHVFKYLADVVQAIVEASGIGKYDPIVRFQNNPHGGPDYYERDANTLPDAYLHLDNTVDGTVSWMDIAVPGEYKKGCSHTDKQDNIQNISWSICKLLRKDPRRRFTYGYSIENTDMRLWYCDRYRIITTAPFDFMFEHESVVHFFASLIYARPDQLGWDPSIKLLRDDPDNLQYDITVTTKGGEKVTYRTLELLSDLAVGSVIGKGTRIWKVTRLEDGRVSGETAVLKDSWVDKDQPREGDTFHELRNATMPAENHKILMDALLTVETYGDVIIDSGHDAVYPDRTIQLPSSPTPKCARSDFPKWSVGKHKIHHRVVFKEIFLKVLHQAGWVHRDISSANILTDSTGRVKLIDLEYAKKADDESRRDMRVGTAKFMSVELDRRYYRYRPSPVVSPLPEAPPFDPLYTPSTPTSGTTQTHTPSIPSTPPPPEPEPPFRYNPIHDFESLWWVTTFFVFQMEAAFKSTTPLSAQSRPPRLQDQRMSAKRLSHDQDVRFSVTSKRGDAFMKHVQNLHRSIRPIGEQLETWRVKIIRAYLKAEQTRVPDMTLAMQDLHDEFAKDLFRISNMLAGKTVMTEGSWVTNEPVATVPPKQTSLKRKGEDQAEHRDEPEPEGPADPARSRKKARKSRPVVIVDGPAARTRACLRAKAR</sequence>
<dbReference type="GO" id="GO:0004672">
    <property type="term" value="F:protein kinase activity"/>
    <property type="evidence" value="ECO:0007669"/>
    <property type="project" value="InterPro"/>
</dbReference>
<dbReference type="EMBL" id="MLYV02001169">
    <property type="protein sequence ID" value="PSR72490.1"/>
    <property type="molecule type" value="Genomic_DNA"/>
</dbReference>
<dbReference type="SUPFAM" id="SSF56112">
    <property type="entry name" value="Protein kinase-like (PK-like)"/>
    <property type="match status" value="1"/>
</dbReference>